<keyword evidence="1" id="KW-0175">Coiled coil</keyword>
<evidence type="ECO:0000313" key="3">
    <source>
        <dbReference type="EMBL" id="KAJ1694675.1"/>
    </source>
</evidence>
<gene>
    <name evidence="3" type="ORF">LUZ63_011373</name>
</gene>
<evidence type="ECO:0000256" key="1">
    <source>
        <dbReference type="SAM" id="Coils"/>
    </source>
</evidence>
<reference evidence="3" key="1">
    <citation type="journal article" date="2022" name="Cell">
        <title>Repeat-based holocentromeres influence genome architecture and karyotype evolution.</title>
        <authorList>
            <person name="Hofstatter P.G."/>
            <person name="Thangavel G."/>
            <person name="Lux T."/>
            <person name="Neumann P."/>
            <person name="Vondrak T."/>
            <person name="Novak P."/>
            <person name="Zhang M."/>
            <person name="Costa L."/>
            <person name="Castellani M."/>
            <person name="Scott A."/>
            <person name="Toegelov H."/>
            <person name="Fuchs J."/>
            <person name="Mata-Sucre Y."/>
            <person name="Dias Y."/>
            <person name="Vanzela A.L.L."/>
            <person name="Huettel B."/>
            <person name="Almeida C.C.S."/>
            <person name="Simkova H."/>
            <person name="Souza G."/>
            <person name="Pedrosa-Harand A."/>
            <person name="Macas J."/>
            <person name="Mayer K.F.X."/>
            <person name="Houben A."/>
            <person name="Marques A."/>
        </authorList>
    </citation>
    <scope>NUCLEOTIDE SEQUENCE</scope>
    <source>
        <strain evidence="3">RhyBre1mFocal</strain>
    </source>
</reference>
<name>A0A9Q0CIW0_9POAL</name>
<dbReference type="Proteomes" id="UP001151287">
    <property type="component" value="Unassembled WGS sequence"/>
</dbReference>
<dbReference type="OrthoDB" id="751422at2759"/>
<organism evidence="3 4">
    <name type="scientific">Rhynchospora breviuscula</name>
    <dbReference type="NCBI Taxonomy" id="2022672"/>
    <lineage>
        <taxon>Eukaryota</taxon>
        <taxon>Viridiplantae</taxon>
        <taxon>Streptophyta</taxon>
        <taxon>Embryophyta</taxon>
        <taxon>Tracheophyta</taxon>
        <taxon>Spermatophyta</taxon>
        <taxon>Magnoliopsida</taxon>
        <taxon>Liliopsida</taxon>
        <taxon>Poales</taxon>
        <taxon>Cyperaceae</taxon>
        <taxon>Cyperoideae</taxon>
        <taxon>Rhynchosporeae</taxon>
        <taxon>Rhynchospora</taxon>
    </lineage>
</organism>
<protein>
    <submittedName>
        <fullName evidence="3">Uncharacterized protein</fullName>
    </submittedName>
</protein>
<sequence>MSDEERIKEKQRVYPCSNCNGGCSSNSNSNTSSTTEEMKNLLTTYLGLSFSVFLGLLPKYSLPYVTSLQSRNRVLALRLFEAEEQLRQVRARRKEDGRANARAAEILAEHRSAWLETERSLLNRLEDAQAVESELRAQVESLERELLVARSTTAIVASGGNAVDGREKREDGEEEREEEGEVSEEEVDEEETVLLYEEGGEEGLELDEMAAILYQQSLKMPLLSMDGHGLGPQNNAICHSTDSNWFDLSNSSAKSIPDFNRWQSLNYDSVDPMGGLKHVTTRESPWKTDLESSCVPSKLRVLEEELTNLENLGKGDISKIPSLMRKQAKRYQSLSVRIDDLCKRMRASDPYDPAIRAELRIQRQTEFLMEAKHLQHRAMETRVKLNTVQSETLNISIFSFGEEFTPEAKLRTRRSLDSIRNNFKEIQRNLEVWLARILGDLEGMSRMREYSHLW</sequence>
<dbReference type="AlphaFoldDB" id="A0A9Q0CIW0"/>
<accession>A0A9Q0CIW0</accession>
<keyword evidence="4" id="KW-1185">Reference proteome</keyword>
<evidence type="ECO:0000313" key="4">
    <source>
        <dbReference type="Proteomes" id="UP001151287"/>
    </source>
</evidence>
<comment type="caution">
    <text evidence="3">The sequence shown here is derived from an EMBL/GenBank/DDBJ whole genome shotgun (WGS) entry which is preliminary data.</text>
</comment>
<evidence type="ECO:0000256" key="2">
    <source>
        <dbReference type="SAM" id="MobiDB-lite"/>
    </source>
</evidence>
<dbReference type="EMBL" id="JAMQYH010000003">
    <property type="protein sequence ID" value="KAJ1694675.1"/>
    <property type="molecule type" value="Genomic_DNA"/>
</dbReference>
<feature type="coiled-coil region" evidence="1">
    <location>
        <begin position="125"/>
        <end position="152"/>
    </location>
</feature>
<dbReference type="PANTHER" id="PTHR47747:SF3">
    <property type="entry name" value="OS03G0853600 PROTEIN"/>
    <property type="match status" value="1"/>
</dbReference>
<feature type="compositionally biased region" description="Acidic residues" evidence="2">
    <location>
        <begin position="172"/>
        <end position="192"/>
    </location>
</feature>
<proteinExistence type="predicted"/>
<feature type="region of interest" description="Disordered" evidence="2">
    <location>
        <begin position="158"/>
        <end position="192"/>
    </location>
</feature>
<dbReference type="PANTHER" id="PTHR47747">
    <property type="entry name" value="RIBONUCLEASE P PROTEIN SUBUNIT P38-LIKE PROTEIN"/>
    <property type="match status" value="1"/>
</dbReference>